<accession>A0A3D8IXD2</accession>
<evidence type="ECO:0008006" key="4">
    <source>
        <dbReference type="Google" id="ProtNLM"/>
    </source>
</evidence>
<evidence type="ECO:0000313" key="2">
    <source>
        <dbReference type="EMBL" id="RDU69927.1"/>
    </source>
</evidence>
<dbReference type="Pfam" id="PF01856">
    <property type="entry name" value="HP_OMP"/>
    <property type="match status" value="1"/>
</dbReference>
<dbReference type="EMBL" id="NXLU01000001">
    <property type="protein sequence ID" value="RDU69927.1"/>
    <property type="molecule type" value="Genomic_DNA"/>
</dbReference>
<dbReference type="AlphaFoldDB" id="A0A3D8IXD2"/>
<organism evidence="2 3">
    <name type="scientific">Helicobacter cholecystus</name>
    <dbReference type="NCBI Taxonomy" id="45498"/>
    <lineage>
        <taxon>Bacteria</taxon>
        <taxon>Pseudomonadati</taxon>
        <taxon>Campylobacterota</taxon>
        <taxon>Epsilonproteobacteria</taxon>
        <taxon>Campylobacterales</taxon>
        <taxon>Helicobacteraceae</taxon>
        <taxon>Helicobacter</taxon>
    </lineage>
</organism>
<dbReference type="RefSeq" id="WP_115585091.1">
    <property type="nucleotide sequence ID" value="NZ_NXLU01000001.1"/>
</dbReference>
<dbReference type="InterPro" id="IPR002718">
    <property type="entry name" value="OMP_Helicobacter"/>
</dbReference>
<comment type="caution">
    <text evidence="2">The sequence shown here is derived from an EMBL/GenBank/DDBJ whole genome shotgun (WGS) entry which is preliminary data.</text>
</comment>
<proteinExistence type="predicted"/>
<gene>
    <name evidence="2" type="ORF">CQA62_00495</name>
</gene>
<name>A0A3D8IXD2_9HELI</name>
<keyword evidence="1" id="KW-0732">Signal</keyword>
<protein>
    <recommendedName>
        <fullName evidence="4">Outer membrane protein</fullName>
    </recommendedName>
</protein>
<feature type="chain" id="PRO_5017541740" description="Outer membrane protein" evidence="1">
    <location>
        <begin position="22"/>
        <end position="250"/>
    </location>
</feature>
<sequence>MKRKILSIAIASIAYASMAEARFFIGVDAGYTTAISEPKGRSVGNENIRFLTVNPNSWASAFRSKSRSDGQDTYTKKPYLGFNLGLNFGSEHFFLDDYLGIRVGGLIGYTNYKNITTKTNTSNSSLWKSSDKFREGCQFLDTGVNLDLMVNFWSNGAYSFGVFGGVEANYHYLLSYFNTMTEEKTRDVPTRHLLDFSGRVGISTLLEEHHRLDILAKLPIGSVVSETETKTYLIAILPTISINVGYKYIF</sequence>
<reference evidence="2 3" key="1">
    <citation type="submission" date="2018-04" db="EMBL/GenBank/DDBJ databases">
        <title>Novel Campyloabacter and Helicobacter Species and Strains.</title>
        <authorList>
            <person name="Mannion A.J."/>
            <person name="Shen Z."/>
            <person name="Fox J.G."/>
        </authorList>
    </citation>
    <scope>NUCLEOTIDE SEQUENCE [LARGE SCALE GENOMIC DNA]</scope>
    <source>
        <strain evidence="2 3">ATCC 700242</strain>
    </source>
</reference>
<dbReference type="Proteomes" id="UP000257067">
    <property type="component" value="Unassembled WGS sequence"/>
</dbReference>
<evidence type="ECO:0000313" key="3">
    <source>
        <dbReference type="Proteomes" id="UP000257067"/>
    </source>
</evidence>
<evidence type="ECO:0000256" key="1">
    <source>
        <dbReference type="SAM" id="SignalP"/>
    </source>
</evidence>
<feature type="signal peptide" evidence="1">
    <location>
        <begin position="1"/>
        <end position="21"/>
    </location>
</feature>
<keyword evidence="3" id="KW-1185">Reference proteome</keyword>